<dbReference type="PANTHER" id="PTHR47723:SF19">
    <property type="entry name" value="POLYNUCLEOTIDYL TRANSFERASE, RIBONUCLEASE H-LIKE SUPERFAMILY PROTEIN"/>
    <property type="match status" value="1"/>
</dbReference>
<dbReference type="EMBL" id="UHDP01000003">
    <property type="protein sequence ID" value="SUM46753.1"/>
    <property type="molecule type" value="Genomic_DNA"/>
</dbReference>
<dbReference type="AlphaFoldDB" id="A0A380G8Z7"/>
<dbReference type="InterPro" id="IPR012337">
    <property type="entry name" value="RNaseH-like_sf"/>
</dbReference>
<evidence type="ECO:0000313" key="3">
    <source>
        <dbReference type="Proteomes" id="UP000255549"/>
    </source>
</evidence>
<feature type="domain" description="RNase H type-1" evidence="1">
    <location>
        <begin position="14"/>
        <end position="146"/>
    </location>
</feature>
<protein>
    <submittedName>
        <fullName evidence="2">RNase HI</fullName>
    </submittedName>
</protein>
<dbReference type="Gene3D" id="3.30.420.10">
    <property type="entry name" value="Ribonuclease H-like superfamily/Ribonuclease H"/>
    <property type="match status" value="1"/>
</dbReference>
<dbReference type="InterPro" id="IPR053151">
    <property type="entry name" value="RNase_H-like"/>
</dbReference>
<proteinExistence type="predicted"/>
<dbReference type="STRING" id="1141106.GCA_000308095_02198"/>
<dbReference type="PROSITE" id="PS50879">
    <property type="entry name" value="RNASE_H_1"/>
    <property type="match status" value="1"/>
</dbReference>
<dbReference type="Proteomes" id="UP000255549">
    <property type="component" value="Unassembled WGS sequence"/>
</dbReference>
<dbReference type="PANTHER" id="PTHR47723">
    <property type="entry name" value="OS05G0353850 PROTEIN"/>
    <property type="match status" value="1"/>
</dbReference>
<reference evidence="2 3" key="1">
    <citation type="submission" date="2018-06" db="EMBL/GenBank/DDBJ databases">
        <authorList>
            <consortium name="Pathogen Informatics"/>
            <person name="Doyle S."/>
        </authorList>
    </citation>
    <scope>NUCLEOTIDE SEQUENCE [LARGE SCALE GENOMIC DNA]</scope>
    <source>
        <strain evidence="3">NCTC 11048</strain>
    </source>
</reference>
<dbReference type="GO" id="GO:0004523">
    <property type="term" value="F:RNA-DNA hybrid ribonuclease activity"/>
    <property type="evidence" value="ECO:0007669"/>
    <property type="project" value="InterPro"/>
</dbReference>
<evidence type="ECO:0000259" key="1">
    <source>
        <dbReference type="PROSITE" id="PS50879"/>
    </source>
</evidence>
<gene>
    <name evidence="2" type="primary">rnhA</name>
    <name evidence="2" type="ORF">NCTC11048_01818</name>
</gene>
<dbReference type="Pfam" id="PF13456">
    <property type="entry name" value="RVT_3"/>
    <property type="match status" value="1"/>
</dbReference>
<evidence type="ECO:0000313" key="2">
    <source>
        <dbReference type="EMBL" id="SUM46753.1"/>
    </source>
</evidence>
<organism evidence="2 3">
    <name type="scientific">Staphylococcus intermedius NCTC 11048</name>
    <dbReference type="NCBI Taxonomy" id="1141106"/>
    <lineage>
        <taxon>Bacteria</taxon>
        <taxon>Bacillati</taxon>
        <taxon>Bacillota</taxon>
        <taxon>Bacilli</taxon>
        <taxon>Bacillales</taxon>
        <taxon>Staphylococcaceae</taxon>
        <taxon>Staphylococcus</taxon>
        <taxon>Staphylococcus intermedius group</taxon>
    </lineage>
</organism>
<dbReference type="InterPro" id="IPR036397">
    <property type="entry name" value="RNaseH_sf"/>
</dbReference>
<dbReference type="InterPro" id="IPR002156">
    <property type="entry name" value="RNaseH_domain"/>
</dbReference>
<name>A0A380G8Z7_STAIN</name>
<dbReference type="SUPFAM" id="SSF53098">
    <property type="entry name" value="Ribonuclease H-like"/>
    <property type="match status" value="1"/>
</dbReference>
<accession>A0A380G8Z7</accession>
<sequence length="148" mass="16623">MLSLRLKKTFKCGVLNLAKIYFDAATKGNPGISACGVVIVTEEARHTFTKVLGEMDNHSAEWEALLFALEQAKVLAVPNALVYTDSQLIEDAVNREFVKNARFKPYLERYLQITSAFELAFVKWVPRAQNKAANQLAQDALYQAIQRS</sequence>
<keyword evidence="3" id="KW-1185">Reference proteome</keyword>
<dbReference type="GO" id="GO:0003676">
    <property type="term" value="F:nucleic acid binding"/>
    <property type="evidence" value="ECO:0007669"/>
    <property type="project" value="InterPro"/>
</dbReference>
<dbReference type="CDD" id="cd09279">
    <property type="entry name" value="RNase_HI_like"/>
    <property type="match status" value="1"/>
</dbReference>